<evidence type="ECO:0000256" key="6">
    <source>
        <dbReference type="ARBA" id="ARBA00022833"/>
    </source>
</evidence>
<dbReference type="InterPro" id="IPR020588">
    <property type="entry name" value="RecA_ATP-bd"/>
</dbReference>
<dbReference type="InterPro" id="IPR004504">
    <property type="entry name" value="DNA_repair_RadA"/>
</dbReference>
<keyword evidence="8 11" id="KW-0346">Stress response</keyword>
<dbReference type="GO" id="GO:0016787">
    <property type="term" value="F:hydrolase activity"/>
    <property type="evidence" value="ECO:0007669"/>
    <property type="project" value="UniProtKB-KW"/>
</dbReference>
<evidence type="ECO:0000256" key="11">
    <source>
        <dbReference type="HAMAP-Rule" id="MF_01498"/>
    </source>
</evidence>
<reference evidence="16 17" key="1">
    <citation type="journal article" date="2015" name="Nature">
        <title>rRNA introns, odd ribosomes, and small enigmatic genomes across a large radiation of phyla.</title>
        <authorList>
            <person name="Brown C.T."/>
            <person name="Hug L.A."/>
            <person name="Thomas B.C."/>
            <person name="Sharon I."/>
            <person name="Castelle C.J."/>
            <person name="Singh A."/>
            <person name="Wilkins M.J."/>
            <person name="Williams K.H."/>
            <person name="Banfield J.F."/>
        </authorList>
    </citation>
    <scope>NUCLEOTIDE SEQUENCE [LARGE SCALE GENOMIC DNA]</scope>
</reference>
<dbReference type="GO" id="GO:0000725">
    <property type="term" value="P:recombinational repair"/>
    <property type="evidence" value="ECO:0007669"/>
    <property type="project" value="UniProtKB-UniRule"/>
</dbReference>
<name>A0A0G1XVQ6_9BACT</name>
<dbReference type="GO" id="GO:0140664">
    <property type="term" value="F:ATP-dependent DNA damage sensor activity"/>
    <property type="evidence" value="ECO:0007669"/>
    <property type="project" value="InterPro"/>
</dbReference>
<dbReference type="EMBL" id="LCRM01000056">
    <property type="protein sequence ID" value="KKW35010.1"/>
    <property type="molecule type" value="Genomic_DNA"/>
</dbReference>
<evidence type="ECO:0000256" key="13">
    <source>
        <dbReference type="RuleBase" id="RU003555"/>
    </source>
</evidence>
<evidence type="ECO:0000256" key="1">
    <source>
        <dbReference type="ARBA" id="ARBA00022723"/>
    </source>
</evidence>
<feature type="short sequence motif" description="RadA KNRFG motif" evidence="11">
    <location>
        <begin position="247"/>
        <end position="251"/>
    </location>
</feature>
<comment type="function">
    <text evidence="13">DNA-dependent ATPase involved in processing of recombination intermediates, plays a role in repairing DNA breaks. Stimulates the branch migration of RecA-mediated strand transfer reactions, allowing the 3' invading strand to extend heteroduplex DNA faster. Binds ssDNA in the presence of ADP but not other nucleotides, has ATPase activity that is stimulated by ssDNA and various branched DNA structures, but inhibited by SSB. Does not have RecA's homology-searching function.</text>
</comment>
<keyword evidence="9 11" id="KW-0238">DNA-binding</keyword>
<dbReference type="FunFam" id="3.40.50.300:FF:000050">
    <property type="entry name" value="DNA repair protein RadA"/>
    <property type="match status" value="1"/>
</dbReference>
<dbReference type="GO" id="GO:0005829">
    <property type="term" value="C:cytosol"/>
    <property type="evidence" value="ECO:0007669"/>
    <property type="project" value="TreeGrafter"/>
</dbReference>
<evidence type="ECO:0000256" key="8">
    <source>
        <dbReference type="ARBA" id="ARBA00023016"/>
    </source>
</evidence>
<dbReference type="GO" id="GO:0005524">
    <property type="term" value="F:ATP binding"/>
    <property type="evidence" value="ECO:0007669"/>
    <property type="project" value="UniProtKB-UniRule"/>
</dbReference>
<dbReference type="PANTHER" id="PTHR32472:SF10">
    <property type="entry name" value="DNA REPAIR PROTEIN RADA-LIKE PROTEIN"/>
    <property type="match status" value="1"/>
</dbReference>
<dbReference type="HAMAP" id="MF_01498">
    <property type="entry name" value="RadA_bact"/>
    <property type="match status" value="1"/>
</dbReference>
<comment type="caution">
    <text evidence="16">The sequence shown here is derived from an EMBL/GenBank/DDBJ whole genome shotgun (WGS) entry which is preliminary data.</text>
</comment>
<dbReference type="InterPro" id="IPR014721">
    <property type="entry name" value="Ribsml_uS5_D2-typ_fold_subgr"/>
</dbReference>
<evidence type="ECO:0000313" key="16">
    <source>
        <dbReference type="EMBL" id="KKW35010.1"/>
    </source>
</evidence>
<dbReference type="SUPFAM" id="SSF54211">
    <property type="entry name" value="Ribosomal protein S5 domain 2-like"/>
    <property type="match status" value="1"/>
</dbReference>
<keyword evidence="10 11" id="KW-0234">DNA repair</keyword>
<evidence type="ECO:0000259" key="15">
    <source>
        <dbReference type="PROSITE" id="PS50162"/>
    </source>
</evidence>
<dbReference type="PRINTS" id="PR01874">
    <property type="entry name" value="DNAREPAIRADA"/>
</dbReference>
<proteinExistence type="inferred from homology"/>
<gene>
    <name evidence="11" type="primary">radA</name>
    <name evidence="16" type="ORF">UY81_C0056G0006</name>
</gene>
<evidence type="ECO:0000313" key="17">
    <source>
        <dbReference type="Proteomes" id="UP000034290"/>
    </source>
</evidence>
<evidence type="ECO:0000256" key="3">
    <source>
        <dbReference type="ARBA" id="ARBA00022763"/>
    </source>
</evidence>
<keyword evidence="2 11" id="KW-0547">Nucleotide-binding</keyword>
<comment type="similarity">
    <text evidence="11 13">Belongs to the RecA family. RadA subfamily.</text>
</comment>
<keyword evidence="4 13" id="KW-0863">Zinc-finger</keyword>
<dbReference type="Gene3D" id="3.30.230.10">
    <property type="match status" value="1"/>
</dbReference>
<dbReference type="Pfam" id="PF13481">
    <property type="entry name" value="AAA_25"/>
    <property type="match status" value="1"/>
</dbReference>
<dbReference type="NCBIfam" id="TIGR00416">
    <property type="entry name" value="sms"/>
    <property type="match status" value="1"/>
</dbReference>
<dbReference type="PANTHER" id="PTHR32472">
    <property type="entry name" value="DNA REPAIR PROTEIN RADA"/>
    <property type="match status" value="1"/>
</dbReference>
<organism evidence="16 17">
    <name type="scientific">Candidatus Giovannonibacteria bacterium GW2011_GWA2_53_7</name>
    <dbReference type="NCBI Taxonomy" id="1618650"/>
    <lineage>
        <taxon>Bacteria</taxon>
        <taxon>Candidatus Giovannoniibacteriota</taxon>
    </lineage>
</organism>
<accession>A0A0G1XVQ6</accession>
<feature type="region of interest" description="Lon-protease-like" evidence="11">
    <location>
        <begin position="346"/>
        <end position="450"/>
    </location>
</feature>
<keyword evidence="3 11" id="KW-0227">DNA damage</keyword>
<evidence type="ECO:0000256" key="12">
    <source>
        <dbReference type="NCBIfam" id="TIGR00416"/>
    </source>
</evidence>
<keyword evidence="6 13" id="KW-0862">Zinc</keyword>
<dbReference type="InterPro" id="IPR027417">
    <property type="entry name" value="P-loop_NTPase"/>
</dbReference>
<keyword evidence="7 11" id="KW-0067">ATP-binding</keyword>
<dbReference type="Pfam" id="PF18073">
    <property type="entry name" value="Zn_ribbon_LapB"/>
    <property type="match status" value="1"/>
</dbReference>
<feature type="binding site" evidence="11">
    <location>
        <begin position="91"/>
        <end position="98"/>
    </location>
    <ligand>
        <name>ATP</name>
        <dbReference type="ChEBI" id="CHEBI:30616"/>
    </ligand>
</feature>
<dbReference type="CDD" id="cd01121">
    <property type="entry name" value="RadA_SMS_N"/>
    <property type="match status" value="1"/>
</dbReference>
<protein>
    <recommendedName>
        <fullName evidence="11 12">DNA repair protein RadA</fullName>
    </recommendedName>
</protein>
<evidence type="ECO:0000256" key="7">
    <source>
        <dbReference type="ARBA" id="ARBA00022840"/>
    </source>
</evidence>
<dbReference type="SUPFAM" id="SSF52540">
    <property type="entry name" value="P-loop containing nucleoside triphosphate hydrolases"/>
    <property type="match status" value="1"/>
</dbReference>
<evidence type="ECO:0000256" key="9">
    <source>
        <dbReference type="ARBA" id="ARBA00023125"/>
    </source>
</evidence>
<dbReference type="AlphaFoldDB" id="A0A0G1XVQ6"/>
<comment type="function">
    <text evidence="11">Plays a role in repairing double-strand DNA breaks, probably involving stabilizing or processing branched DNA or blocked replication forks.</text>
</comment>
<evidence type="ECO:0000256" key="14">
    <source>
        <dbReference type="SAM" id="MobiDB-lite"/>
    </source>
</evidence>
<evidence type="ECO:0000256" key="5">
    <source>
        <dbReference type="ARBA" id="ARBA00022801"/>
    </source>
</evidence>
<evidence type="ECO:0000256" key="4">
    <source>
        <dbReference type="ARBA" id="ARBA00022771"/>
    </source>
</evidence>
<evidence type="ECO:0000256" key="2">
    <source>
        <dbReference type="ARBA" id="ARBA00022741"/>
    </source>
</evidence>
<sequence length="450" mass="47676">MPKSKTIFRCAKCDSQFPTWQGRCPECGGWGTLEAQAQSNERAAVQKPASKSTPFESLRGREVERFQTGLNEVDRVLGGGLVPGSVTLISGEPGIGKSTLVIQIASQLAKQRAVLFVSGEESGDQVKLRIDRLGLAVGSLQYLGETNIESVLATVAAEKPRLAIVDSIQTMTSDLIPSEAGTVGQVRTVTLALMEYAKQSGCPFIIIGHVTKEGTVAGPKTLEHLVDTVLALEGDAQHAYRLLRSTKNRFGSTNEVGVFSMEAKGLAEVPNPSALFLEERPESASGSVVTATVEGSRAWLVEVQALVNPTVFGLPRRIASGIDFNRLQLILAVLGRRLGFKLGALDVFVNVVGGFKLTEPAADLAIAAAVASAVKNHPVSSKTVLIGEVGLAGELRSVPNLDLRVNEAVRLGFAKIIVSAGSQTKMGKAEIVRARTVGEALSSALEKTER</sequence>
<dbReference type="InterPro" id="IPR020568">
    <property type="entry name" value="Ribosomal_Su5_D2-typ_SF"/>
</dbReference>
<keyword evidence="1 11" id="KW-0479">Metal-binding</keyword>
<dbReference type="Proteomes" id="UP000034290">
    <property type="component" value="Unassembled WGS sequence"/>
</dbReference>
<comment type="domain">
    <text evidence="11">The middle region has homology to RecA with ATPase motifs including the RadA KNRFG motif, while the C-terminus is homologous to Lon protease.</text>
</comment>
<dbReference type="InterPro" id="IPR041166">
    <property type="entry name" value="Rubredoxin_2"/>
</dbReference>
<feature type="domain" description="RecA family profile 1" evidence="15">
    <location>
        <begin position="62"/>
        <end position="210"/>
    </location>
</feature>
<dbReference type="Pfam" id="PF13541">
    <property type="entry name" value="ChlI"/>
    <property type="match status" value="1"/>
</dbReference>
<dbReference type="PATRIC" id="fig|1618650.3.peg.541"/>
<dbReference type="GO" id="GO:0008270">
    <property type="term" value="F:zinc ion binding"/>
    <property type="evidence" value="ECO:0007669"/>
    <property type="project" value="UniProtKB-KW"/>
</dbReference>
<dbReference type="Gene3D" id="3.40.50.300">
    <property type="entry name" value="P-loop containing nucleotide triphosphate hydrolases"/>
    <property type="match status" value="1"/>
</dbReference>
<feature type="region of interest" description="Disordered" evidence="14">
    <location>
        <begin position="38"/>
        <end position="57"/>
    </location>
</feature>
<dbReference type="PROSITE" id="PS50162">
    <property type="entry name" value="RECA_2"/>
    <property type="match status" value="1"/>
</dbReference>
<dbReference type="GO" id="GO:0003684">
    <property type="term" value="F:damaged DNA binding"/>
    <property type="evidence" value="ECO:0007669"/>
    <property type="project" value="InterPro"/>
</dbReference>
<evidence type="ECO:0000256" key="10">
    <source>
        <dbReference type="ARBA" id="ARBA00023204"/>
    </source>
</evidence>
<keyword evidence="5" id="KW-0378">Hydrolase</keyword>
<dbReference type="SMART" id="SM00382">
    <property type="entry name" value="AAA"/>
    <property type="match status" value="1"/>
</dbReference>
<dbReference type="InterPro" id="IPR003593">
    <property type="entry name" value="AAA+_ATPase"/>
</dbReference>